<keyword evidence="2" id="KW-1003">Cell membrane</keyword>
<feature type="transmembrane region" description="Helical" evidence="11">
    <location>
        <begin position="612"/>
        <end position="634"/>
    </location>
</feature>
<keyword evidence="10 11" id="KW-0472">Membrane</keyword>
<feature type="transmembrane region" description="Helical" evidence="11">
    <location>
        <begin position="397"/>
        <end position="415"/>
    </location>
</feature>
<keyword evidence="7" id="KW-0862">Zinc</keyword>
<proteinExistence type="predicted"/>
<feature type="transmembrane region" description="Helical" evidence="11">
    <location>
        <begin position="539"/>
        <end position="558"/>
    </location>
</feature>
<evidence type="ECO:0000313" key="14">
    <source>
        <dbReference type="Proteomes" id="UP001183586"/>
    </source>
</evidence>
<name>A0ABU2P1F3_9ACTN</name>
<evidence type="ECO:0000256" key="4">
    <source>
        <dbReference type="ARBA" id="ARBA00022692"/>
    </source>
</evidence>
<keyword evidence="6 13" id="KW-0378">Hydrolase</keyword>
<keyword evidence="3" id="KW-0645">Protease</keyword>
<feature type="transmembrane region" description="Helical" evidence="11">
    <location>
        <begin position="330"/>
        <end position="356"/>
    </location>
</feature>
<evidence type="ECO:0000256" key="8">
    <source>
        <dbReference type="ARBA" id="ARBA00022989"/>
    </source>
</evidence>
<evidence type="ECO:0000256" key="3">
    <source>
        <dbReference type="ARBA" id="ARBA00022670"/>
    </source>
</evidence>
<feature type="transmembrane region" description="Helical" evidence="11">
    <location>
        <begin position="749"/>
        <end position="769"/>
    </location>
</feature>
<organism evidence="13 14">
    <name type="scientific">Streptomyces dubilierae</name>
    <dbReference type="NCBI Taxonomy" id="3075533"/>
    <lineage>
        <taxon>Bacteria</taxon>
        <taxon>Bacillati</taxon>
        <taxon>Actinomycetota</taxon>
        <taxon>Actinomycetes</taxon>
        <taxon>Kitasatosporales</taxon>
        <taxon>Streptomycetaceae</taxon>
        <taxon>Streptomyces</taxon>
    </lineage>
</organism>
<protein>
    <submittedName>
        <fullName evidence="13">M48 family metalloprotease</fullName>
        <ecNumber evidence="13">3.4.24.-</ecNumber>
    </submittedName>
</protein>
<feature type="transmembrane region" description="Helical" evidence="11">
    <location>
        <begin position="472"/>
        <end position="491"/>
    </location>
</feature>
<feature type="transmembrane region" description="Helical" evidence="11">
    <location>
        <begin position="427"/>
        <end position="451"/>
    </location>
</feature>
<sequence>MTSMPIPPAPPHPPPGRTIDPWRVPSGTALRFALLSIALLGACVFIYNLFYFAFAPGGDGVLARYKQCASSASAARSGDAQPDFTHAFLGCVRPWEREKAYWVLAGIALFLLVAAAAYWWEPVLRVRRGGMEPFEPDEDPETKALLDRLAGLTCEAGLSRPPRFLLSRRSQSVDAVAFGRAGRYTVCLELGLVTRFRGDPARFRAIVLHELGHVRNGDVELFGLTRALFYAFVPLGLLPLAAALVGTAPTDVVAVGWRALLLVALVFYGRLAVVRARECGADVRAMTWDASPADLLREVAPKLWPGHSAHPSLREQLRIMRDPHELYRVGFWDCCAAGLAGMAATSGFLDLMWLLFQQADPLYARATAAALLAPAVAAVVGLGIWRTTWLTASPRGTVLPALGLAAGLVLGQPTALPRALAPTPGPYLGVGVVGAVFTACLIVLLTLLCWWTARSALAWLPGGAGSRNRGWVAAWLVSSVLLAVLLSWWMLLFDHAHNLTELNASMRAEHAELARSAPAGPFVLWAAVEHPLMVRFAQWTPVVAAGALLWAWPVAAQLRRPARPGWVRTVALAGAAGGGVYLCGVLVLRLLIRVNPGAPRAAQEAVLRLFAYWQMTAAVVVQGLVAVVVTALLFRRHGAAAALYGLVAAFLAGCLGATVFVGGALVGGCVDALAVRPAPCTGLSPAYVRNTLLRILTGGTLAAVAGAAVVTLVGRVVAERRDGTAARSSYASAARKAASPAVAHRVRRFVAVLTALGCAVVVAGFTIPVRDATFGPESTSQKPAAACAAYDDLLGSLESLTPAQAADRLAEAEQEAVRADAPRLADDFTRLFLLPPQEDAARTEVSGRIDRTCAAAGRPLLNLP</sequence>
<evidence type="ECO:0000256" key="2">
    <source>
        <dbReference type="ARBA" id="ARBA00022475"/>
    </source>
</evidence>
<keyword evidence="4 11" id="KW-0812">Transmembrane</keyword>
<feature type="transmembrane region" description="Helical" evidence="11">
    <location>
        <begin position="362"/>
        <end position="385"/>
    </location>
</feature>
<evidence type="ECO:0000256" key="6">
    <source>
        <dbReference type="ARBA" id="ARBA00022801"/>
    </source>
</evidence>
<dbReference type="Pfam" id="PF01435">
    <property type="entry name" value="Peptidase_M48"/>
    <property type="match status" value="1"/>
</dbReference>
<feature type="domain" description="Peptidase M48" evidence="12">
    <location>
        <begin position="139"/>
        <end position="317"/>
    </location>
</feature>
<keyword evidence="5" id="KW-0479">Metal-binding</keyword>
<evidence type="ECO:0000256" key="10">
    <source>
        <dbReference type="ARBA" id="ARBA00023136"/>
    </source>
</evidence>
<feature type="transmembrane region" description="Helical" evidence="11">
    <location>
        <begin position="695"/>
        <end position="718"/>
    </location>
</feature>
<dbReference type="InterPro" id="IPR001915">
    <property type="entry name" value="Peptidase_M48"/>
</dbReference>
<reference evidence="14" key="1">
    <citation type="submission" date="2023-07" db="EMBL/GenBank/DDBJ databases">
        <title>30 novel species of actinomycetes from the DSMZ collection.</title>
        <authorList>
            <person name="Nouioui I."/>
        </authorList>
    </citation>
    <scope>NUCLEOTIDE SEQUENCE [LARGE SCALE GENOMIC DNA]</scope>
    <source>
        <strain evidence="14">DSM 41921</strain>
    </source>
</reference>
<keyword evidence="14" id="KW-1185">Reference proteome</keyword>
<dbReference type="Proteomes" id="UP001183586">
    <property type="component" value="Unassembled WGS sequence"/>
</dbReference>
<feature type="transmembrane region" description="Helical" evidence="11">
    <location>
        <begin position="227"/>
        <end position="249"/>
    </location>
</feature>
<evidence type="ECO:0000256" key="11">
    <source>
        <dbReference type="SAM" id="Phobius"/>
    </source>
</evidence>
<evidence type="ECO:0000313" key="13">
    <source>
        <dbReference type="EMBL" id="MDT0385967.1"/>
    </source>
</evidence>
<dbReference type="RefSeq" id="WP_311678130.1">
    <property type="nucleotide sequence ID" value="NZ_JAVREU010000001.1"/>
</dbReference>
<evidence type="ECO:0000256" key="7">
    <source>
        <dbReference type="ARBA" id="ARBA00022833"/>
    </source>
</evidence>
<dbReference type="Gene3D" id="3.30.2010.10">
    <property type="entry name" value="Metalloproteases ('zincins'), catalytic domain"/>
    <property type="match status" value="1"/>
</dbReference>
<feature type="transmembrane region" description="Helical" evidence="11">
    <location>
        <begin position="646"/>
        <end position="675"/>
    </location>
</feature>
<evidence type="ECO:0000259" key="12">
    <source>
        <dbReference type="Pfam" id="PF01435"/>
    </source>
</evidence>
<comment type="cofactor">
    <cofactor evidence="1">
        <name>Zn(2+)</name>
        <dbReference type="ChEBI" id="CHEBI:29105"/>
    </cofactor>
</comment>
<dbReference type="GO" id="GO:0008237">
    <property type="term" value="F:metallopeptidase activity"/>
    <property type="evidence" value="ECO:0007669"/>
    <property type="project" value="UniProtKB-KW"/>
</dbReference>
<evidence type="ECO:0000256" key="1">
    <source>
        <dbReference type="ARBA" id="ARBA00001947"/>
    </source>
</evidence>
<comment type="caution">
    <text evidence="13">The sequence shown here is derived from an EMBL/GenBank/DDBJ whole genome shotgun (WGS) entry which is preliminary data.</text>
</comment>
<accession>A0ABU2P1F3</accession>
<feature type="transmembrane region" description="Helical" evidence="11">
    <location>
        <begin position="32"/>
        <end position="54"/>
    </location>
</feature>
<dbReference type="PANTHER" id="PTHR43221:SF2">
    <property type="entry name" value="PROTEASE HTPX HOMOLOG"/>
    <property type="match status" value="1"/>
</dbReference>
<dbReference type="InterPro" id="IPR050083">
    <property type="entry name" value="HtpX_protease"/>
</dbReference>
<feature type="transmembrane region" description="Helical" evidence="11">
    <location>
        <begin position="570"/>
        <end position="592"/>
    </location>
</feature>
<dbReference type="EC" id="3.4.24.-" evidence="13"/>
<dbReference type="EMBL" id="JAVREU010000001">
    <property type="protein sequence ID" value="MDT0385967.1"/>
    <property type="molecule type" value="Genomic_DNA"/>
</dbReference>
<feature type="transmembrane region" description="Helical" evidence="11">
    <location>
        <begin position="100"/>
        <end position="120"/>
    </location>
</feature>
<gene>
    <name evidence="13" type="ORF">RM641_00795</name>
</gene>
<dbReference type="PANTHER" id="PTHR43221">
    <property type="entry name" value="PROTEASE HTPX"/>
    <property type="match status" value="1"/>
</dbReference>
<keyword evidence="8 11" id="KW-1133">Transmembrane helix</keyword>
<feature type="transmembrane region" description="Helical" evidence="11">
    <location>
        <begin position="255"/>
        <end position="274"/>
    </location>
</feature>
<keyword evidence="9 13" id="KW-0482">Metalloprotease</keyword>
<evidence type="ECO:0000256" key="9">
    <source>
        <dbReference type="ARBA" id="ARBA00023049"/>
    </source>
</evidence>
<evidence type="ECO:0000256" key="5">
    <source>
        <dbReference type="ARBA" id="ARBA00022723"/>
    </source>
</evidence>